<dbReference type="VEuPathDB" id="CryptoDB:Cvel_26943"/>
<dbReference type="InterPro" id="IPR032710">
    <property type="entry name" value="NTF2-like_dom_sf"/>
</dbReference>
<feature type="signal peptide" evidence="2">
    <location>
        <begin position="1"/>
        <end position="23"/>
    </location>
</feature>
<proteinExistence type="predicted"/>
<keyword evidence="2" id="KW-0732">Signal</keyword>
<dbReference type="Pfam" id="PF10184">
    <property type="entry name" value="DUF2358"/>
    <property type="match status" value="1"/>
</dbReference>
<feature type="region of interest" description="Disordered" evidence="1">
    <location>
        <begin position="26"/>
        <end position="50"/>
    </location>
</feature>
<dbReference type="Gene3D" id="3.10.450.50">
    <property type="match status" value="1"/>
</dbReference>
<sequence>MRGAGRVSLLLLLLLLSTGHVSSFRPLSVRPWRDPSDRRQEAGRGVNRLVADESSFPSASVAWALREKETGSEVSSKTDEAEGERGSGGEGKEGLEEENSRKGVKVEDVELAREREEVERALGKRQTGAGGEGEAYSPRDDKHKSALYRYNKGRLLDSLIHGYPHLFDVAPDLSLYTPDVIFEDPSGWELKGHETYKKIWEGLHLVRRSVDWYEIRHTVVWDPYMGCARVSWHLSLKAPGIDGLVYADGISLYFLNDKGLCWKHQVSLLNVMPPWLMSVLRVARWVDLLNDFRKGRLRVPVGTVGVGGRASPLPPAALIEVLRLGLALSSSLSRSRSGSRSGLVLGQAGDPGLALSVSGPGFLSVGGLDSSLGALLGPEGVSEEAGVREEGRERGDHFVVLGGSVGSFSGREKESVTETETAVSSSWRRESGREGKHEQDVLSDGLAQMELGRRKEEENVDEFMLFLREGGGMGSVLLQSPLHIPPSRWLSSGWDSRGREGVDRGEGEMVRKAAVGPGREYEEESVVGPNGAFSFSSYEQEGSALRPQRGPSQHKQRQRLDLKKRRGKLEGGMPGPLLAKPLTAIFLLGAANFPM</sequence>
<dbReference type="EMBL" id="CDMZ01002506">
    <property type="protein sequence ID" value="CEM42672.1"/>
    <property type="molecule type" value="Genomic_DNA"/>
</dbReference>
<evidence type="ECO:0000256" key="1">
    <source>
        <dbReference type="SAM" id="MobiDB-lite"/>
    </source>
</evidence>
<feature type="region of interest" description="Disordered" evidence="1">
    <location>
        <begin position="539"/>
        <end position="574"/>
    </location>
</feature>
<feature type="region of interest" description="Disordered" evidence="1">
    <location>
        <begin position="120"/>
        <end position="140"/>
    </location>
</feature>
<dbReference type="InterPro" id="IPR018790">
    <property type="entry name" value="DUF2358"/>
</dbReference>
<dbReference type="AlphaFoldDB" id="A0A0G4HF53"/>
<feature type="compositionally biased region" description="Basic and acidic residues" evidence="1">
    <location>
        <begin position="427"/>
        <end position="440"/>
    </location>
</feature>
<feature type="compositionally biased region" description="Basic and acidic residues" evidence="1">
    <location>
        <begin position="31"/>
        <end position="42"/>
    </location>
</feature>
<organism evidence="3">
    <name type="scientific">Chromera velia CCMP2878</name>
    <dbReference type="NCBI Taxonomy" id="1169474"/>
    <lineage>
        <taxon>Eukaryota</taxon>
        <taxon>Sar</taxon>
        <taxon>Alveolata</taxon>
        <taxon>Colpodellida</taxon>
        <taxon>Chromeraceae</taxon>
        <taxon>Chromera</taxon>
    </lineage>
</organism>
<feature type="chain" id="PRO_5005191454" description="SnoaL-like domain-containing protein" evidence="2">
    <location>
        <begin position="24"/>
        <end position="595"/>
    </location>
</feature>
<gene>
    <name evidence="3" type="ORF">Cvel_26943</name>
</gene>
<evidence type="ECO:0008006" key="4">
    <source>
        <dbReference type="Google" id="ProtNLM"/>
    </source>
</evidence>
<evidence type="ECO:0000256" key="2">
    <source>
        <dbReference type="SAM" id="SignalP"/>
    </source>
</evidence>
<feature type="region of interest" description="Disordered" evidence="1">
    <location>
        <begin position="67"/>
        <end position="104"/>
    </location>
</feature>
<feature type="region of interest" description="Disordered" evidence="1">
    <location>
        <begin position="408"/>
        <end position="440"/>
    </location>
</feature>
<protein>
    <recommendedName>
        <fullName evidence="4">SnoaL-like domain-containing protein</fullName>
    </recommendedName>
</protein>
<dbReference type="SUPFAM" id="SSF54427">
    <property type="entry name" value="NTF2-like"/>
    <property type="match status" value="1"/>
</dbReference>
<evidence type="ECO:0000313" key="3">
    <source>
        <dbReference type="EMBL" id="CEM42672.1"/>
    </source>
</evidence>
<name>A0A0G4HF53_9ALVE</name>
<reference evidence="3" key="1">
    <citation type="submission" date="2014-11" db="EMBL/GenBank/DDBJ databases">
        <authorList>
            <person name="Otto D Thomas"/>
            <person name="Naeem Raeece"/>
        </authorList>
    </citation>
    <scope>NUCLEOTIDE SEQUENCE</scope>
</reference>
<feature type="compositionally biased region" description="Basic residues" evidence="1">
    <location>
        <begin position="552"/>
        <end position="567"/>
    </location>
</feature>
<accession>A0A0G4HF53</accession>